<evidence type="ECO:0000313" key="1">
    <source>
        <dbReference type="EMBL" id="KAF2880456.1"/>
    </source>
</evidence>
<keyword evidence="2" id="KW-1185">Reference proteome</keyword>
<dbReference type="Proteomes" id="UP000801492">
    <property type="component" value="Unassembled WGS sequence"/>
</dbReference>
<evidence type="ECO:0000313" key="2">
    <source>
        <dbReference type="Proteomes" id="UP000801492"/>
    </source>
</evidence>
<dbReference type="AlphaFoldDB" id="A0A8K0FZD9"/>
<name>A0A8K0FZD9_IGNLU</name>
<organism evidence="1 2">
    <name type="scientific">Ignelater luminosus</name>
    <name type="common">Cucubano</name>
    <name type="synonym">Pyrophorus luminosus</name>
    <dbReference type="NCBI Taxonomy" id="2038154"/>
    <lineage>
        <taxon>Eukaryota</taxon>
        <taxon>Metazoa</taxon>
        <taxon>Ecdysozoa</taxon>
        <taxon>Arthropoda</taxon>
        <taxon>Hexapoda</taxon>
        <taxon>Insecta</taxon>
        <taxon>Pterygota</taxon>
        <taxon>Neoptera</taxon>
        <taxon>Endopterygota</taxon>
        <taxon>Coleoptera</taxon>
        <taxon>Polyphaga</taxon>
        <taxon>Elateriformia</taxon>
        <taxon>Elateroidea</taxon>
        <taxon>Elateridae</taxon>
        <taxon>Agrypninae</taxon>
        <taxon>Pyrophorini</taxon>
        <taxon>Ignelater</taxon>
    </lineage>
</organism>
<sequence length="217" mass="24274">MDPSDKRHCLLMSITPNFVAKEVVESLPATSEMYDNIIKALKDSVGRYKGGVKGQTQSFKGRHTVKIKHGNHEKIIRALLDSASKQSYIFKSTTKKMNYLPERCEPISTHCSEVTQHDAYTTTLSSLEGDYTYSFKVIDHHKTCGNIAPIPNTLGITDPSEKLSKIELEAATHQNFLDSVKIKEEGHIEVRPPFNENPPPPLSTNYGLAMNMAQLKN</sequence>
<proteinExistence type="predicted"/>
<dbReference type="EMBL" id="VTPC01090968">
    <property type="protein sequence ID" value="KAF2880456.1"/>
    <property type="molecule type" value="Genomic_DNA"/>
</dbReference>
<reference evidence="1" key="1">
    <citation type="submission" date="2019-08" db="EMBL/GenBank/DDBJ databases">
        <title>The genome of the North American firefly Photinus pyralis.</title>
        <authorList>
            <consortium name="Photinus pyralis genome working group"/>
            <person name="Fallon T.R."/>
            <person name="Sander Lower S.E."/>
            <person name="Weng J.-K."/>
        </authorList>
    </citation>
    <scope>NUCLEOTIDE SEQUENCE</scope>
    <source>
        <strain evidence="1">TRF0915ILg1</strain>
        <tissue evidence="1">Whole body</tissue>
    </source>
</reference>
<gene>
    <name evidence="1" type="ORF">ILUMI_25734</name>
</gene>
<protein>
    <submittedName>
        <fullName evidence="1">Uncharacterized protein</fullName>
    </submittedName>
</protein>
<accession>A0A8K0FZD9</accession>
<comment type="caution">
    <text evidence="1">The sequence shown here is derived from an EMBL/GenBank/DDBJ whole genome shotgun (WGS) entry which is preliminary data.</text>
</comment>